<dbReference type="PANTHER" id="PTHR43968">
    <property type="match status" value="1"/>
</dbReference>
<dbReference type="PROSITE" id="PS50404">
    <property type="entry name" value="GST_NTER"/>
    <property type="match status" value="1"/>
</dbReference>
<name>A0A1H1NLG5_9GAMM</name>
<dbReference type="InterPro" id="IPR036282">
    <property type="entry name" value="Glutathione-S-Trfase_C_sf"/>
</dbReference>
<dbReference type="RefSeq" id="WP_092284263.1">
    <property type="nucleotide sequence ID" value="NZ_LT629763.1"/>
</dbReference>
<dbReference type="SFLD" id="SFLDG00358">
    <property type="entry name" value="Main_(cytGST)"/>
    <property type="match status" value="1"/>
</dbReference>
<evidence type="ECO:0000313" key="4">
    <source>
        <dbReference type="Proteomes" id="UP000243413"/>
    </source>
</evidence>
<evidence type="ECO:0000259" key="1">
    <source>
        <dbReference type="PROSITE" id="PS50404"/>
    </source>
</evidence>
<dbReference type="Pfam" id="PF14497">
    <property type="entry name" value="GST_C_3"/>
    <property type="match status" value="1"/>
</dbReference>
<dbReference type="GO" id="GO:0005737">
    <property type="term" value="C:cytoplasm"/>
    <property type="evidence" value="ECO:0007669"/>
    <property type="project" value="TreeGrafter"/>
</dbReference>
<dbReference type="OrthoDB" id="9782992at2"/>
<dbReference type="InterPro" id="IPR050983">
    <property type="entry name" value="GST_Omega/HSP26"/>
</dbReference>
<reference evidence="4" key="1">
    <citation type="submission" date="2016-10" db="EMBL/GenBank/DDBJ databases">
        <authorList>
            <person name="Varghese N."/>
            <person name="Submissions S."/>
        </authorList>
    </citation>
    <scope>NUCLEOTIDE SEQUENCE [LARGE SCALE GENOMIC DNA]</scope>
    <source>
        <strain evidence="4">JCM 14963</strain>
    </source>
</reference>
<dbReference type="SUPFAM" id="SSF52833">
    <property type="entry name" value="Thioredoxin-like"/>
    <property type="match status" value="1"/>
</dbReference>
<dbReference type="InterPro" id="IPR010987">
    <property type="entry name" value="Glutathione-S-Trfase_C-like"/>
</dbReference>
<dbReference type="InterPro" id="IPR040079">
    <property type="entry name" value="Glutathione_S-Trfase"/>
</dbReference>
<feature type="domain" description="GST C-terminal" evidence="2">
    <location>
        <begin position="84"/>
        <end position="215"/>
    </location>
</feature>
<dbReference type="Pfam" id="PF13417">
    <property type="entry name" value="GST_N_3"/>
    <property type="match status" value="1"/>
</dbReference>
<dbReference type="PANTHER" id="PTHR43968:SF6">
    <property type="entry name" value="GLUTATHIONE S-TRANSFERASE OMEGA"/>
    <property type="match status" value="1"/>
</dbReference>
<dbReference type="AlphaFoldDB" id="A0A1H1NLG5"/>
<proteinExistence type="predicted"/>
<keyword evidence="3" id="KW-0808">Transferase</keyword>
<dbReference type="Gene3D" id="1.20.1050.10">
    <property type="match status" value="1"/>
</dbReference>
<dbReference type="Gene3D" id="3.40.30.10">
    <property type="entry name" value="Glutaredoxin"/>
    <property type="match status" value="1"/>
</dbReference>
<dbReference type="SFLD" id="SFLDS00019">
    <property type="entry name" value="Glutathione_Transferase_(cytos"/>
    <property type="match status" value="1"/>
</dbReference>
<protein>
    <submittedName>
        <fullName evidence="3">Glutathione S-transferase</fullName>
    </submittedName>
</protein>
<sequence>MALTLYGAILSPYVRKIRIQLAEQQIEYQHKHIPPRDKPDWYTDISPLGRIPAIQDGDFKLADSAVIAQYLHESRGGQPLYGTSPEQAARVRWLEKYADYELAPYSTFALFFQRVVAPNYGEQPDQAMIQAALDHHLPPLLNYLEAELGNAPFFLGQQFSLADIAVCTQLINMAHAGELIDEYRWPGLSSLLSRVTSRASVSAILPTEHQQVAKLTGRL</sequence>
<dbReference type="EMBL" id="LT629763">
    <property type="protein sequence ID" value="SDR99723.1"/>
    <property type="molecule type" value="Genomic_DNA"/>
</dbReference>
<feature type="domain" description="GST N-terminal" evidence="1">
    <location>
        <begin position="1"/>
        <end position="79"/>
    </location>
</feature>
<evidence type="ECO:0000313" key="3">
    <source>
        <dbReference type="EMBL" id="SDR99723.1"/>
    </source>
</evidence>
<organism evidence="3 4">
    <name type="scientific">Halopseudomonas sabulinigri</name>
    <dbReference type="NCBI Taxonomy" id="472181"/>
    <lineage>
        <taxon>Bacteria</taxon>
        <taxon>Pseudomonadati</taxon>
        <taxon>Pseudomonadota</taxon>
        <taxon>Gammaproteobacteria</taxon>
        <taxon>Pseudomonadales</taxon>
        <taxon>Pseudomonadaceae</taxon>
        <taxon>Halopseudomonas</taxon>
    </lineage>
</organism>
<dbReference type="SUPFAM" id="SSF47616">
    <property type="entry name" value="GST C-terminal domain-like"/>
    <property type="match status" value="1"/>
</dbReference>
<dbReference type="InterPro" id="IPR004046">
    <property type="entry name" value="GST_C"/>
</dbReference>
<gene>
    <name evidence="3" type="ORF">SAMN05216271_0918</name>
</gene>
<dbReference type="CDD" id="cd00570">
    <property type="entry name" value="GST_N_family"/>
    <property type="match status" value="1"/>
</dbReference>
<dbReference type="Proteomes" id="UP000243413">
    <property type="component" value="Chromosome I"/>
</dbReference>
<dbReference type="InterPro" id="IPR004045">
    <property type="entry name" value="Glutathione_S-Trfase_N"/>
</dbReference>
<dbReference type="InterPro" id="IPR036249">
    <property type="entry name" value="Thioredoxin-like_sf"/>
</dbReference>
<dbReference type="CDD" id="cd00299">
    <property type="entry name" value="GST_C_family"/>
    <property type="match status" value="1"/>
</dbReference>
<dbReference type="GO" id="GO:0016740">
    <property type="term" value="F:transferase activity"/>
    <property type="evidence" value="ECO:0007669"/>
    <property type="project" value="UniProtKB-KW"/>
</dbReference>
<dbReference type="STRING" id="472181.SAMN05216271_0918"/>
<dbReference type="PROSITE" id="PS50405">
    <property type="entry name" value="GST_CTER"/>
    <property type="match status" value="1"/>
</dbReference>
<evidence type="ECO:0000259" key="2">
    <source>
        <dbReference type="PROSITE" id="PS50405"/>
    </source>
</evidence>
<accession>A0A1H1NLG5</accession>